<name>A0A5B7EAI5_PORTR</name>
<comment type="caution">
    <text evidence="1">The sequence shown here is derived from an EMBL/GenBank/DDBJ whole genome shotgun (WGS) entry which is preliminary data.</text>
</comment>
<evidence type="ECO:0000313" key="2">
    <source>
        <dbReference type="Proteomes" id="UP000324222"/>
    </source>
</evidence>
<keyword evidence="2" id="KW-1185">Reference proteome</keyword>
<evidence type="ECO:0000313" key="1">
    <source>
        <dbReference type="EMBL" id="MPC30638.1"/>
    </source>
</evidence>
<dbReference type="EMBL" id="VSRR010002290">
    <property type="protein sequence ID" value="MPC30638.1"/>
    <property type="molecule type" value="Genomic_DNA"/>
</dbReference>
<accession>A0A5B7EAI5</accession>
<reference evidence="1 2" key="1">
    <citation type="submission" date="2019-05" db="EMBL/GenBank/DDBJ databases">
        <title>Another draft genome of Portunus trituberculatus and its Hox gene families provides insights of decapod evolution.</title>
        <authorList>
            <person name="Jeong J.-H."/>
            <person name="Song I."/>
            <person name="Kim S."/>
            <person name="Choi T."/>
            <person name="Kim D."/>
            <person name="Ryu S."/>
            <person name="Kim W."/>
        </authorList>
    </citation>
    <scope>NUCLEOTIDE SEQUENCE [LARGE SCALE GENOMIC DNA]</scope>
    <source>
        <tissue evidence="1">Muscle</tissue>
    </source>
</reference>
<proteinExistence type="predicted"/>
<gene>
    <name evidence="1" type="ORF">E2C01_023906</name>
</gene>
<protein>
    <submittedName>
        <fullName evidence="1">Uncharacterized protein</fullName>
    </submittedName>
</protein>
<sequence length="83" mass="9494">MANQWVGRLGSTARMGASKYDMLREVRKSVAVPSIMYGMDVIVWNENGLENLEVRQNRVARMAMNAPRYAAIKALRGNRLEYF</sequence>
<dbReference type="OrthoDB" id="6363082at2759"/>
<organism evidence="1 2">
    <name type="scientific">Portunus trituberculatus</name>
    <name type="common">Swimming crab</name>
    <name type="synonym">Neptunus trituberculatus</name>
    <dbReference type="NCBI Taxonomy" id="210409"/>
    <lineage>
        <taxon>Eukaryota</taxon>
        <taxon>Metazoa</taxon>
        <taxon>Ecdysozoa</taxon>
        <taxon>Arthropoda</taxon>
        <taxon>Crustacea</taxon>
        <taxon>Multicrustacea</taxon>
        <taxon>Malacostraca</taxon>
        <taxon>Eumalacostraca</taxon>
        <taxon>Eucarida</taxon>
        <taxon>Decapoda</taxon>
        <taxon>Pleocyemata</taxon>
        <taxon>Brachyura</taxon>
        <taxon>Eubrachyura</taxon>
        <taxon>Portunoidea</taxon>
        <taxon>Portunidae</taxon>
        <taxon>Portuninae</taxon>
        <taxon>Portunus</taxon>
    </lineage>
</organism>
<dbReference type="Proteomes" id="UP000324222">
    <property type="component" value="Unassembled WGS sequence"/>
</dbReference>
<dbReference type="AlphaFoldDB" id="A0A5B7EAI5"/>